<dbReference type="EMBL" id="SNYM01000016">
    <property type="protein sequence ID" value="TDQ45919.1"/>
    <property type="molecule type" value="Genomic_DNA"/>
</dbReference>
<comment type="caution">
    <text evidence="1">The sequence shown here is derived from an EMBL/GenBank/DDBJ whole genome shotgun (WGS) entry which is preliminary data.</text>
</comment>
<keyword evidence="2" id="KW-1185">Reference proteome</keyword>
<dbReference type="AlphaFoldDB" id="A0A4R6UKB2"/>
<name>A0A4R6UKB2_9GAMM</name>
<protein>
    <submittedName>
        <fullName evidence="1">Uncharacterized protein</fullName>
    </submittedName>
</protein>
<accession>A0A4R6UKB2</accession>
<dbReference type="Proteomes" id="UP000295375">
    <property type="component" value="Unassembled WGS sequence"/>
</dbReference>
<organism evidence="1 2">
    <name type="scientific">Permianibacter aggregans</name>
    <dbReference type="NCBI Taxonomy" id="1510150"/>
    <lineage>
        <taxon>Bacteria</taxon>
        <taxon>Pseudomonadati</taxon>
        <taxon>Pseudomonadota</taxon>
        <taxon>Gammaproteobacteria</taxon>
        <taxon>Pseudomonadales</taxon>
        <taxon>Pseudomonadaceae</taxon>
        <taxon>Permianibacter</taxon>
    </lineage>
</organism>
<gene>
    <name evidence="1" type="ORF">EV696_11622</name>
</gene>
<evidence type="ECO:0000313" key="2">
    <source>
        <dbReference type="Proteomes" id="UP000295375"/>
    </source>
</evidence>
<proteinExistence type="predicted"/>
<reference evidence="1 2" key="1">
    <citation type="submission" date="2019-03" db="EMBL/GenBank/DDBJ databases">
        <title>Genomic Encyclopedia of Type Strains, Phase IV (KMG-IV): sequencing the most valuable type-strain genomes for metagenomic binning, comparative biology and taxonomic classification.</title>
        <authorList>
            <person name="Goeker M."/>
        </authorList>
    </citation>
    <scope>NUCLEOTIDE SEQUENCE [LARGE SCALE GENOMIC DNA]</scope>
    <source>
        <strain evidence="1 2">DSM 103792</strain>
    </source>
</reference>
<sequence length="119" mass="12850">MVLALPLVACVTKGELPYITAEGERKTACQTEYSGAPSVDMFAVEYILSYCAKKAAERGNVILDQTLLSMDLAIPVAPNGKPWTFEYATALHRAGKLTDKEYGYIIAYIDLGLNGAPST</sequence>
<evidence type="ECO:0000313" key="1">
    <source>
        <dbReference type="EMBL" id="TDQ45919.1"/>
    </source>
</evidence>